<gene>
    <name evidence="8" type="ORF">QP354_09710</name>
</gene>
<dbReference type="InterPro" id="IPR006119">
    <property type="entry name" value="Resolv_N"/>
</dbReference>
<dbReference type="Gene3D" id="3.40.50.1390">
    <property type="entry name" value="Resolvase, N-terminal catalytic domain"/>
    <property type="match status" value="1"/>
</dbReference>
<comment type="caution">
    <text evidence="8">The sequence shown here is derived from an EMBL/GenBank/DDBJ whole genome shotgun (WGS) entry which is preliminary data.</text>
</comment>
<evidence type="ECO:0000256" key="5">
    <source>
        <dbReference type="PIRSR" id="PIRSR606118-50"/>
    </source>
</evidence>
<dbReference type="Pfam" id="PF00239">
    <property type="entry name" value="Resolvase"/>
    <property type="match status" value="1"/>
</dbReference>
<evidence type="ECO:0000259" key="7">
    <source>
        <dbReference type="PROSITE" id="PS51736"/>
    </source>
</evidence>
<dbReference type="PANTHER" id="PTHR30461">
    <property type="entry name" value="DNA-INVERTASE FROM LAMBDOID PROPHAGE"/>
    <property type="match status" value="1"/>
</dbReference>
<dbReference type="RefSeq" id="WP_020807739.1">
    <property type="nucleotide sequence ID" value="NZ_BEXI01000014.1"/>
</dbReference>
<evidence type="ECO:0000256" key="4">
    <source>
        <dbReference type="ARBA" id="ARBA00023172"/>
    </source>
</evidence>
<evidence type="ECO:0000256" key="3">
    <source>
        <dbReference type="ARBA" id="ARBA00023125"/>
    </source>
</evidence>
<evidence type="ECO:0000256" key="1">
    <source>
        <dbReference type="ARBA" id="ARBA00009913"/>
    </source>
</evidence>
<feature type="active site" description="O-(5'-phospho-DNA)-serine intermediate" evidence="5 6">
    <location>
        <position position="9"/>
    </location>
</feature>
<keyword evidence="2" id="KW-0229">DNA integration</keyword>
<protein>
    <submittedName>
        <fullName evidence="8">Recombinase family protein</fullName>
    </submittedName>
</protein>
<dbReference type="GO" id="GO:0015074">
    <property type="term" value="P:DNA integration"/>
    <property type="evidence" value="ECO:0007669"/>
    <property type="project" value="UniProtKB-KW"/>
</dbReference>
<feature type="domain" description="Resolvase/invertase-type recombinase catalytic" evidence="7">
    <location>
        <begin position="1"/>
        <end position="134"/>
    </location>
</feature>
<dbReference type="InterPro" id="IPR009057">
    <property type="entry name" value="Homeodomain-like_sf"/>
</dbReference>
<organism evidence="8 9">
    <name type="scientific">Lactobacillus paragasseri</name>
    <dbReference type="NCBI Taxonomy" id="2107999"/>
    <lineage>
        <taxon>Bacteria</taxon>
        <taxon>Bacillati</taxon>
        <taxon>Bacillota</taxon>
        <taxon>Bacilli</taxon>
        <taxon>Lactobacillales</taxon>
        <taxon>Lactobacillaceae</taxon>
        <taxon>Lactobacillus</taxon>
    </lineage>
</organism>
<dbReference type="SUPFAM" id="SSF46689">
    <property type="entry name" value="Homeodomain-like"/>
    <property type="match status" value="1"/>
</dbReference>
<keyword evidence="3" id="KW-0238">DNA-binding</keyword>
<name>A0AAV3UZE7_9LACO</name>
<dbReference type="InterPro" id="IPR036162">
    <property type="entry name" value="Resolvase-like_N_sf"/>
</dbReference>
<comment type="similarity">
    <text evidence="1">Belongs to the site-specific recombinase resolvase family.</text>
</comment>
<evidence type="ECO:0000313" key="9">
    <source>
        <dbReference type="Proteomes" id="UP001232113"/>
    </source>
</evidence>
<dbReference type="PANTHER" id="PTHR30461:SF26">
    <property type="entry name" value="RESOLVASE HOMOLOG YNEB"/>
    <property type="match status" value="1"/>
</dbReference>
<dbReference type="EMBL" id="JASOLY010000029">
    <property type="protein sequence ID" value="MDK6869330.1"/>
    <property type="molecule type" value="Genomic_DNA"/>
</dbReference>
<dbReference type="PROSITE" id="PS51736">
    <property type="entry name" value="RECOMBINASES_3"/>
    <property type="match status" value="1"/>
</dbReference>
<dbReference type="AlphaFoldDB" id="A0AAV3UZE7"/>
<dbReference type="Proteomes" id="UP001232113">
    <property type="component" value="Unassembled WGS sequence"/>
</dbReference>
<accession>A0AAV3UZE7</accession>
<evidence type="ECO:0000313" key="8">
    <source>
        <dbReference type="EMBL" id="MDK6869330.1"/>
    </source>
</evidence>
<reference evidence="8" key="1">
    <citation type="submission" date="2023-05" db="EMBL/GenBank/DDBJ databases">
        <title>Cataloging the Phylogenetic Diversity of Human Bladder Bacteria.</title>
        <authorList>
            <person name="Du J."/>
        </authorList>
    </citation>
    <scope>NUCLEOTIDE SEQUENCE</scope>
    <source>
        <strain evidence="8">UMB6975B</strain>
    </source>
</reference>
<proteinExistence type="inferred from homology"/>
<sequence>MKYGYARVSTSDQKLENQIDLLKSAGADKIFQEKYTGTTTQRPEFQKLLNELKVNDTLIVTKLDRFARNTTEALELIQKLFKQNIKVNILNMGVIDNTPTGQLIFTIFSAFAQFERDMIVTRTQEGKMYAKAHDPNFREGRPQTYSDEQIQLAYELRQQGMTYKMIERKTGISIATQKRRFKKFKKLRIRLSSSKTNSQD</sequence>
<dbReference type="Gene3D" id="1.10.10.60">
    <property type="entry name" value="Homeodomain-like"/>
    <property type="match status" value="1"/>
</dbReference>
<evidence type="ECO:0000256" key="6">
    <source>
        <dbReference type="PROSITE-ProRule" id="PRU10137"/>
    </source>
</evidence>
<dbReference type="InterPro" id="IPR006118">
    <property type="entry name" value="Recombinase_CS"/>
</dbReference>
<dbReference type="GO" id="GO:0000150">
    <property type="term" value="F:DNA strand exchange activity"/>
    <property type="evidence" value="ECO:0007669"/>
    <property type="project" value="InterPro"/>
</dbReference>
<dbReference type="GO" id="GO:0003677">
    <property type="term" value="F:DNA binding"/>
    <property type="evidence" value="ECO:0007669"/>
    <property type="project" value="UniProtKB-KW"/>
</dbReference>
<dbReference type="SUPFAM" id="SSF53041">
    <property type="entry name" value="Resolvase-like"/>
    <property type="match status" value="1"/>
</dbReference>
<evidence type="ECO:0000256" key="2">
    <source>
        <dbReference type="ARBA" id="ARBA00022908"/>
    </source>
</evidence>
<dbReference type="PROSITE" id="PS00397">
    <property type="entry name" value="RECOMBINASES_1"/>
    <property type="match status" value="1"/>
</dbReference>
<dbReference type="SMART" id="SM00857">
    <property type="entry name" value="Resolvase"/>
    <property type="match status" value="1"/>
</dbReference>
<keyword evidence="4" id="KW-0233">DNA recombination</keyword>
<dbReference type="CDD" id="cd03768">
    <property type="entry name" value="SR_ResInv"/>
    <property type="match status" value="1"/>
</dbReference>
<dbReference type="InterPro" id="IPR050639">
    <property type="entry name" value="SSR_resolvase"/>
</dbReference>